<name>M3F729_9ACTN</name>
<accession>M3F729</accession>
<protein>
    <submittedName>
        <fullName evidence="1">Uncharacterized protein</fullName>
    </submittedName>
</protein>
<organism evidence="1 2">
    <name type="scientific">Streptomyces bottropensis ATCC 25435</name>
    <dbReference type="NCBI Taxonomy" id="1054862"/>
    <lineage>
        <taxon>Bacteria</taxon>
        <taxon>Bacillati</taxon>
        <taxon>Actinomycetota</taxon>
        <taxon>Actinomycetes</taxon>
        <taxon>Kitasatosporales</taxon>
        <taxon>Streptomycetaceae</taxon>
        <taxon>Streptomyces</taxon>
    </lineage>
</organism>
<gene>
    <name evidence="1" type="ORF">SBD_0105</name>
</gene>
<evidence type="ECO:0000313" key="2">
    <source>
        <dbReference type="Proteomes" id="UP000030760"/>
    </source>
</evidence>
<proteinExistence type="predicted"/>
<dbReference type="EMBL" id="KB405056">
    <property type="protein sequence ID" value="EMF57433.1"/>
    <property type="molecule type" value="Genomic_DNA"/>
</dbReference>
<reference evidence="2" key="1">
    <citation type="journal article" date="2013" name="Genome Announc.">
        <title>Draft Genome Sequence of Streptomyces bottropensis ATCC 25435, a Bottromycin-Producing Actinomycete.</title>
        <authorList>
            <person name="Zhang H."/>
            <person name="Zhou W."/>
            <person name="Zhuang Y."/>
            <person name="Liang X."/>
            <person name="Liu T."/>
        </authorList>
    </citation>
    <scope>NUCLEOTIDE SEQUENCE [LARGE SCALE GENOMIC DNA]</scope>
    <source>
        <strain evidence="2">ATCC 25435</strain>
    </source>
</reference>
<dbReference type="Proteomes" id="UP000030760">
    <property type="component" value="Unassembled WGS sequence"/>
</dbReference>
<sequence length="44" mass="4947">MRSGAGLPAAVRSRLLPPVCLPVVLAHGRRSTRHRPVRRGIHRW</sequence>
<evidence type="ECO:0000313" key="1">
    <source>
        <dbReference type="EMBL" id="EMF57433.1"/>
    </source>
</evidence>
<dbReference type="AlphaFoldDB" id="M3F729"/>